<keyword evidence="2" id="KW-1185">Reference proteome</keyword>
<protein>
    <submittedName>
        <fullName evidence="1">Ribonuclease II, chloroplastic/mitochondrial</fullName>
    </submittedName>
</protein>
<reference evidence="1 2" key="1">
    <citation type="journal article" date="2023" name="Science">
        <title>Complex scaffold remodeling in plant triterpene biosynthesis.</title>
        <authorList>
            <person name="De La Pena R."/>
            <person name="Hodgson H."/>
            <person name="Liu J.C."/>
            <person name="Stephenson M.J."/>
            <person name="Martin A.C."/>
            <person name="Owen C."/>
            <person name="Harkess A."/>
            <person name="Leebens-Mack J."/>
            <person name="Jimenez L.E."/>
            <person name="Osbourn A."/>
            <person name="Sattely E.S."/>
        </authorList>
    </citation>
    <scope>NUCLEOTIDE SEQUENCE [LARGE SCALE GENOMIC DNA]</scope>
    <source>
        <strain evidence="2">cv. JPN11</strain>
        <tissue evidence="1">Leaf</tissue>
    </source>
</reference>
<sequence length="791" mass="89124">MMAVRAVNSCSIFRSAACPPIASFRCRFYHFEALQLRRKSKLGYRLPTCRSEQYFLSQPRSRSLSVQSLFDSVMEELGALRKRKRVYAKVGVTGGELLTDKLENKVLQKGLLLEFKKDSERVLLAVAQRPDGKKNWMVYDQNGVSSSIKPQQITFIVPGVENFDHTEISNFIQKAQDNLDPALLEFAWVELLENNKSVTAEELAEMIYGSTEPLESYCAHLLLSKDEIFFSVQATKGSRSIYAPRSTVQVEELLRRKLAKEAAEKELQEFVQLLMSAKAMPSHAKPLKSSWMAEEKIQQKIESLEAYAIDACKDDDQRKTAGMILKAMGLAKTASSAVNLLIDIGYFPVHVNLDVLKFSIHTDHSEEITSAAESLLVHSTDPDELNRKDLTHLKVYAIDVDEADELDDALSAVRLQDGRIKVYIHVADPTRYIEPGSLLDKEAMRRGTSVFLPTTTYPMFPEKLAMEGMSLKQGELCNAVTVSVVLHSNGSIAEYSVDNSIIKPTYMLTYESATELLHLNLEEEAELKILSEAAALRLNWRRQQGAIDTVTIEPRIKVVNPEDPEPFINLYVENQAEPAMRLVSEMMILCGEVIATYGSVNNLSLPYRGQPQSNIDVSAFAHLPEGPVRSSAIVKIMRAAEIDFRKPIRHGVLGLPGYVQFTSPIRRYMDLLAHYQVKAFLRGESPPFSAGQLEGMASIVNMQTRVARRLSSSSLRYWIIEFLRRQPKEKRYRALILRFIKDRNVALLLVEVGLQASAWVSVGTQIGDEIEVQVEEAQPRDDVLFLKEVIR</sequence>
<gene>
    <name evidence="1" type="ORF">OWV82_021544</name>
</gene>
<proteinExistence type="predicted"/>
<name>A0ACC1X034_MELAZ</name>
<dbReference type="Proteomes" id="UP001164539">
    <property type="component" value="Chromosome 12"/>
</dbReference>
<evidence type="ECO:0000313" key="1">
    <source>
        <dbReference type="EMBL" id="KAJ4704664.1"/>
    </source>
</evidence>
<evidence type="ECO:0000313" key="2">
    <source>
        <dbReference type="Proteomes" id="UP001164539"/>
    </source>
</evidence>
<organism evidence="1 2">
    <name type="scientific">Melia azedarach</name>
    <name type="common">Chinaberry tree</name>
    <dbReference type="NCBI Taxonomy" id="155640"/>
    <lineage>
        <taxon>Eukaryota</taxon>
        <taxon>Viridiplantae</taxon>
        <taxon>Streptophyta</taxon>
        <taxon>Embryophyta</taxon>
        <taxon>Tracheophyta</taxon>
        <taxon>Spermatophyta</taxon>
        <taxon>Magnoliopsida</taxon>
        <taxon>eudicotyledons</taxon>
        <taxon>Gunneridae</taxon>
        <taxon>Pentapetalae</taxon>
        <taxon>rosids</taxon>
        <taxon>malvids</taxon>
        <taxon>Sapindales</taxon>
        <taxon>Meliaceae</taxon>
        <taxon>Melia</taxon>
    </lineage>
</organism>
<comment type="caution">
    <text evidence="1">The sequence shown here is derived from an EMBL/GenBank/DDBJ whole genome shotgun (WGS) entry which is preliminary data.</text>
</comment>
<dbReference type="EMBL" id="CM051405">
    <property type="protein sequence ID" value="KAJ4704664.1"/>
    <property type="molecule type" value="Genomic_DNA"/>
</dbReference>
<accession>A0ACC1X034</accession>